<reference evidence="2" key="1">
    <citation type="submission" date="2023-07" db="EMBL/GenBank/DDBJ databases">
        <authorList>
            <person name="Yue Y."/>
        </authorList>
    </citation>
    <scope>NUCLEOTIDE SEQUENCE [LARGE SCALE GENOMIC DNA]</scope>
    <source>
        <strain evidence="2">2Y89</strain>
    </source>
</reference>
<organism evidence="1 2">
    <name type="scientific">Winogradskyella vincentii</name>
    <dbReference type="NCBI Taxonomy" id="2877122"/>
    <lineage>
        <taxon>Bacteria</taxon>
        <taxon>Pseudomonadati</taxon>
        <taxon>Bacteroidota</taxon>
        <taxon>Flavobacteriia</taxon>
        <taxon>Flavobacteriales</taxon>
        <taxon>Flavobacteriaceae</taxon>
        <taxon>Winogradskyella</taxon>
    </lineage>
</organism>
<dbReference type="Proteomes" id="UP001198402">
    <property type="component" value="Unassembled WGS sequence"/>
</dbReference>
<dbReference type="RefSeq" id="WP_224479384.1">
    <property type="nucleotide sequence ID" value="NZ_JAIUJS010000011.1"/>
</dbReference>
<protein>
    <submittedName>
        <fullName evidence="1">Uncharacterized protein</fullName>
    </submittedName>
</protein>
<keyword evidence="2" id="KW-1185">Reference proteome</keyword>
<name>A0ABS7Y703_9FLAO</name>
<gene>
    <name evidence="1" type="ORF">LBV24_14500</name>
</gene>
<evidence type="ECO:0000313" key="2">
    <source>
        <dbReference type="Proteomes" id="UP001198402"/>
    </source>
</evidence>
<comment type="caution">
    <text evidence="1">The sequence shown here is derived from an EMBL/GenBank/DDBJ whole genome shotgun (WGS) entry which is preliminary data.</text>
</comment>
<dbReference type="EMBL" id="JAIUJS010000011">
    <property type="protein sequence ID" value="MCA0154438.1"/>
    <property type="molecule type" value="Genomic_DNA"/>
</dbReference>
<proteinExistence type="predicted"/>
<sequence length="143" mass="16689">MYQLKTLVLFLFLIAINQQDVYSQQDFQTSIEASILNRTPWSLTFVSSGCFHNIEERLFLSYHNDDIFLHRIKDGKKHSKKMLSVQQIDALIEFETQLIQRPSNYGGCTTVETYMVNSEFNNYNIKDSSCAWNGYNTLVKNIK</sequence>
<evidence type="ECO:0000313" key="1">
    <source>
        <dbReference type="EMBL" id="MCA0154438.1"/>
    </source>
</evidence>
<accession>A0ABS7Y703</accession>